<dbReference type="AlphaFoldDB" id="A0A1T3I6B0"/>
<accession>A0A1T3I6B0</accession>
<dbReference type="Gene3D" id="3.40.50.720">
    <property type="entry name" value="NAD(P)-binding Rossmann-like Domain"/>
    <property type="match status" value="1"/>
</dbReference>
<dbReference type="SUPFAM" id="SSF51735">
    <property type="entry name" value="NAD(P)-binding Rossmann-fold domains"/>
    <property type="match status" value="1"/>
</dbReference>
<gene>
    <name evidence="3" type="ORF">BMF97_17250</name>
</gene>
<dbReference type="RefSeq" id="WP_070905091.1">
    <property type="nucleotide sequence ID" value="NZ_CP016378.1"/>
</dbReference>
<reference evidence="3 4" key="1">
    <citation type="submission" date="2016-11" db="EMBL/GenBank/DDBJ databases">
        <title>Genome sequence and comparative genomic analysis of clinical strain Elizabethkingia meningoseptica 61421 PRCM.</title>
        <authorList>
            <person name="Wang M."/>
            <person name="Hu S."/>
            <person name="Cao L."/>
            <person name="Jiang T."/>
            <person name="Zhou Y."/>
            <person name="Ming D."/>
        </authorList>
    </citation>
    <scope>NUCLEOTIDE SEQUENCE [LARGE SCALE GENOMIC DNA]</scope>
    <source>
        <strain evidence="3 4">61421 PRCM</strain>
    </source>
</reference>
<dbReference type="STRING" id="238.BBD35_05385"/>
<dbReference type="InterPro" id="IPR037108">
    <property type="entry name" value="TM1727-like_C_sf"/>
</dbReference>
<proteinExistence type="predicted"/>
<evidence type="ECO:0000313" key="4">
    <source>
        <dbReference type="Proteomes" id="UP000188947"/>
    </source>
</evidence>
<name>A0A1T3I6B0_ELIME</name>
<sequence>MTTVIIGSGNVAWHMAKAFTAAGIDLIQIYGRNEAELKKLSDEVQVDYATQHLKEADFYLICTSDKAITDISKQIVSEKALVAHTSGSLSRDVLEGPYRKASFYPLQTFSKNRALDYSKIPIFVDAGWESDNIILADIARKISANVMRINHEQRKQMHLSAVFACNFVNHLYAQAEIICSQNDIPFSYLLPLIEETADKIKTFSPKEAQTGPAVRNDQNVIQFQEGLIDNQNQLDLYKTLTESIIKMYEL</sequence>
<dbReference type="PANTHER" id="PTHR40459:SF1">
    <property type="entry name" value="CONSERVED HYPOTHETICAL ALANINE AND LEUCINE RICH PROTEIN"/>
    <property type="match status" value="1"/>
</dbReference>
<evidence type="ECO:0000259" key="2">
    <source>
        <dbReference type="Pfam" id="PF10728"/>
    </source>
</evidence>
<dbReference type="Gene3D" id="1.10.1040.20">
    <property type="entry name" value="ProC-like, C-terminal domain"/>
    <property type="match status" value="1"/>
</dbReference>
<protein>
    <submittedName>
        <fullName evidence="3">NADP oxidoreductase</fullName>
    </submittedName>
</protein>
<dbReference type="InterPro" id="IPR018931">
    <property type="entry name" value="DUF2520"/>
</dbReference>
<evidence type="ECO:0000259" key="1">
    <source>
        <dbReference type="Pfam" id="PF03807"/>
    </source>
</evidence>
<dbReference type="Proteomes" id="UP000188947">
    <property type="component" value="Unassembled WGS sequence"/>
</dbReference>
<dbReference type="SUPFAM" id="SSF48179">
    <property type="entry name" value="6-phosphogluconate dehydrogenase C-terminal domain-like"/>
    <property type="match status" value="1"/>
</dbReference>
<dbReference type="InterPro" id="IPR028939">
    <property type="entry name" value="P5C_Rdtase_cat_N"/>
</dbReference>
<dbReference type="eggNOG" id="COG5495">
    <property type="taxonomic scope" value="Bacteria"/>
</dbReference>
<feature type="domain" description="DUF2520" evidence="2">
    <location>
        <begin position="120"/>
        <end position="244"/>
    </location>
</feature>
<evidence type="ECO:0000313" key="3">
    <source>
        <dbReference type="EMBL" id="OOH93213.1"/>
    </source>
</evidence>
<dbReference type="InterPro" id="IPR008927">
    <property type="entry name" value="6-PGluconate_DH-like_C_sf"/>
</dbReference>
<dbReference type="Pfam" id="PF03807">
    <property type="entry name" value="F420_oxidored"/>
    <property type="match status" value="1"/>
</dbReference>
<feature type="domain" description="Pyrroline-5-carboxylate reductase catalytic N-terminal" evidence="1">
    <location>
        <begin position="4"/>
        <end position="79"/>
    </location>
</feature>
<dbReference type="EMBL" id="MPOG01000019">
    <property type="protein sequence ID" value="OOH93213.1"/>
    <property type="molecule type" value="Genomic_DNA"/>
</dbReference>
<dbReference type="Pfam" id="PF10728">
    <property type="entry name" value="DUF2520"/>
    <property type="match status" value="1"/>
</dbReference>
<comment type="caution">
    <text evidence="3">The sequence shown here is derived from an EMBL/GenBank/DDBJ whole genome shotgun (WGS) entry which is preliminary data.</text>
</comment>
<keyword evidence="4" id="KW-1185">Reference proteome</keyword>
<organism evidence="3 4">
    <name type="scientific">Elizabethkingia meningoseptica</name>
    <name type="common">Chryseobacterium meningosepticum</name>
    <dbReference type="NCBI Taxonomy" id="238"/>
    <lineage>
        <taxon>Bacteria</taxon>
        <taxon>Pseudomonadati</taxon>
        <taxon>Bacteroidota</taxon>
        <taxon>Flavobacteriia</taxon>
        <taxon>Flavobacteriales</taxon>
        <taxon>Weeksellaceae</taxon>
        <taxon>Elizabethkingia</taxon>
    </lineage>
</organism>
<dbReference type="OrthoDB" id="9810755at2"/>
<dbReference type="InterPro" id="IPR036291">
    <property type="entry name" value="NAD(P)-bd_dom_sf"/>
</dbReference>
<dbReference type="PANTHER" id="PTHR40459">
    <property type="entry name" value="CONSERVED HYPOTHETICAL ALANINE AND LEUCINE RICH PROTEIN"/>
    <property type="match status" value="1"/>
</dbReference>